<proteinExistence type="predicted"/>
<name>A0A8B7N397_HYAAZ</name>
<dbReference type="KEGG" id="hazt:108666031"/>
<feature type="signal peptide" evidence="3">
    <location>
        <begin position="1"/>
        <end position="20"/>
    </location>
</feature>
<dbReference type="GO" id="GO:0051787">
    <property type="term" value="F:misfolded protein binding"/>
    <property type="evidence" value="ECO:0007669"/>
    <property type="project" value="TreeGrafter"/>
</dbReference>
<gene>
    <name evidence="6" type="primary">LOC108666031</name>
</gene>
<dbReference type="PANTHER" id="PTHR44298">
    <property type="entry name" value="DNAJ HOMOLOG SUBFAMILY B MEMBER 11"/>
    <property type="match status" value="1"/>
</dbReference>
<keyword evidence="1 3" id="KW-0732">Signal</keyword>
<accession>A0A8B7N397</accession>
<dbReference type="InterPro" id="IPR036869">
    <property type="entry name" value="J_dom_sf"/>
</dbReference>
<dbReference type="Proteomes" id="UP000694843">
    <property type="component" value="Unplaced"/>
</dbReference>
<reference evidence="6" key="1">
    <citation type="submission" date="2025-08" db="UniProtKB">
        <authorList>
            <consortium name="RefSeq"/>
        </authorList>
    </citation>
    <scope>IDENTIFICATION</scope>
    <source>
        <tissue evidence="6">Whole organism</tissue>
    </source>
</reference>
<feature type="domain" description="J" evidence="4">
    <location>
        <begin position="23"/>
        <end position="88"/>
    </location>
</feature>
<dbReference type="GO" id="GO:0051082">
    <property type="term" value="F:unfolded protein binding"/>
    <property type="evidence" value="ECO:0007669"/>
    <property type="project" value="InterPro"/>
</dbReference>
<evidence type="ECO:0000256" key="3">
    <source>
        <dbReference type="SAM" id="SignalP"/>
    </source>
</evidence>
<dbReference type="InterPro" id="IPR018253">
    <property type="entry name" value="DnaJ_domain_CS"/>
</dbReference>
<dbReference type="CDD" id="cd10747">
    <property type="entry name" value="DnaJ_C"/>
    <property type="match status" value="1"/>
</dbReference>
<evidence type="ECO:0000259" key="4">
    <source>
        <dbReference type="PROSITE" id="PS50076"/>
    </source>
</evidence>
<dbReference type="PROSITE" id="PS00636">
    <property type="entry name" value="DNAJ_1"/>
    <property type="match status" value="1"/>
</dbReference>
<dbReference type="OrthoDB" id="550424at2759"/>
<evidence type="ECO:0000313" key="5">
    <source>
        <dbReference type="Proteomes" id="UP000694843"/>
    </source>
</evidence>
<dbReference type="CDD" id="cd06257">
    <property type="entry name" value="DnaJ"/>
    <property type="match status" value="1"/>
</dbReference>
<dbReference type="InterPro" id="IPR002939">
    <property type="entry name" value="DnaJ_C"/>
</dbReference>
<dbReference type="PROSITE" id="PS50076">
    <property type="entry name" value="DNAJ_2"/>
    <property type="match status" value="1"/>
</dbReference>
<protein>
    <submittedName>
        <fullName evidence="6">DnaJ homolog shv</fullName>
    </submittedName>
</protein>
<dbReference type="OMA" id="FAGRDFY"/>
<dbReference type="FunFam" id="1.10.287.110:FF:000040">
    <property type="entry name" value="dnaJ homolog subfamily B member 11"/>
    <property type="match status" value="1"/>
</dbReference>
<dbReference type="InterPro" id="IPR008971">
    <property type="entry name" value="HSP40/DnaJ_pept-bd"/>
</dbReference>
<evidence type="ECO:0000256" key="1">
    <source>
        <dbReference type="ARBA" id="ARBA00022729"/>
    </source>
</evidence>
<organism evidence="5 6">
    <name type="scientific">Hyalella azteca</name>
    <name type="common">Amphipod</name>
    <dbReference type="NCBI Taxonomy" id="294128"/>
    <lineage>
        <taxon>Eukaryota</taxon>
        <taxon>Metazoa</taxon>
        <taxon>Ecdysozoa</taxon>
        <taxon>Arthropoda</taxon>
        <taxon>Crustacea</taxon>
        <taxon>Multicrustacea</taxon>
        <taxon>Malacostraca</taxon>
        <taxon>Eumalacostraca</taxon>
        <taxon>Peracarida</taxon>
        <taxon>Amphipoda</taxon>
        <taxon>Senticaudata</taxon>
        <taxon>Talitrida</taxon>
        <taxon>Talitroidea</taxon>
        <taxon>Hyalellidae</taxon>
        <taxon>Hyalella</taxon>
    </lineage>
</organism>
<dbReference type="CTD" id="33220"/>
<dbReference type="GO" id="GO:0006457">
    <property type="term" value="P:protein folding"/>
    <property type="evidence" value="ECO:0007669"/>
    <property type="project" value="InterPro"/>
</dbReference>
<dbReference type="AlphaFoldDB" id="A0A8B7N397"/>
<sequence length="357" mass="40482">MRGSVWSLFLVICCISLSQAGRDFYKILGVSKSASLHEIKKAYRKNAKELHPDKNRDDPSADAKFKDLGAAYEVLSDEEKRKKYDRCGEECVTKDESGGFGMDPFSSFFGDFGFGFHSGGRTEREVAKGGDVVMNLEATLEELYVGNFVELVRNKPVARPASGTRKCNCRQEMVTRQLGPGRFQMTQQQVCDDCPNVKLVNEERTLEFEIEVGMVEGQEYRFIGEGEPHIDGEPGDLIVKIKQAPHPRFERKGDDLYTNVTLSLQDALVGFELDILHLDGHKVHITRDKPIWPGARIRKKDEGMRNYSNNNVMGTLYITFDVQFPKEGFSDEQKQALKDILQQQSVSKVYNGLRYQQ</sequence>
<keyword evidence="2" id="KW-0325">Glycoprotein</keyword>
<dbReference type="GeneID" id="108666031"/>
<evidence type="ECO:0000313" key="6">
    <source>
        <dbReference type="RefSeq" id="XP_018008327.1"/>
    </source>
</evidence>
<dbReference type="SMART" id="SM00271">
    <property type="entry name" value="DnaJ"/>
    <property type="match status" value="1"/>
</dbReference>
<dbReference type="Pfam" id="PF00226">
    <property type="entry name" value="DnaJ"/>
    <property type="match status" value="1"/>
</dbReference>
<dbReference type="RefSeq" id="XP_018008327.1">
    <property type="nucleotide sequence ID" value="XM_018152838.2"/>
</dbReference>
<dbReference type="InterPro" id="IPR051736">
    <property type="entry name" value="DnaJ-B11-like"/>
</dbReference>
<dbReference type="Pfam" id="PF01556">
    <property type="entry name" value="DnaJ_C"/>
    <property type="match status" value="1"/>
</dbReference>
<dbReference type="Gene3D" id="2.60.260.20">
    <property type="entry name" value="Urease metallochaperone UreE, N-terminal domain"/>
    <property type="match status" value="2"/>
</dbReference>
<evidence type="ECO:0000256" key="2">
    <source>
        <dbReference type="ARBA" id="ARBA00023180"/>
    </source>
</evidence>
<dbReference type="Gene3D" id="1.10.287.110">
    <property type="entry name" value="DnaJ domain"/>
    <property type="match status" value="1"/>
</dbReference>
<dbReference type="SUPFAM" id="SSF49493">
    <property type="entry name" value="HSP40/DnaJ peptide-binding domain"/>
    <property type="match status" value="2"/>
</dbReference>
<dbReference type="InterPro" id="IPR001623">
    <property type="entry name" value="DnaJ_domain"/>
</dbReference>
<dbReference type="FunFam" id="2.60.260.20:FF:000013">
    <property type="entry name" value="DnaJ subfamily B member 11"/>
    <property type="match status" value="1"/>
</dbReference>
<feature type="chain" id="PRO_5034527331" evidence="3">
    <location>
        <begin position="21"/>
        <end position="357"/>
    </location>
</feature>
<dbReference type="SUPFAM" id="SSF46565">
    <property type="entry name" value="Chaperone J-domain"/>
    <property type="match status" value="1"/>
</dbReference>
<dbReference type="PANTHER" id="PTHR44298:SF1">
    <property type="entry name" value="DNAJ HOMOLOG SUBFAMILY B MEMBER 11"/>
    <property type="match status" value="1"/>
</dbReference>
<keyword evidence="5" id="KW-1185">Reference proteome</keyword>
<dbReference type="GO" id="GO:0005783">
    <property type="term" value="C:endoplasmic reticulum"/>
    <property type="evidence" value="ECO:0007669"/>
    <property type="project" value="TreeGrafter"/>
</dbReference>
<dbReference type="PRINTS" id="PR00625">
    <property type="entry name" value="JDOMAIN"/>
</dbReference>